<dbReference type="PRINTS" id="PR01438">
    <property type="entry name" value="UNVRSLSTRESS"/>
</dbReference>
<dbReference type="AlphaFoldDB" id="A0A1F6GAF6"/>
<comment type="similarity">
    <text evidence="1">Belongs to the universal stress protein A family.</text>
</comment>
<evidence type="ECO:0000313" key="3">
    <source>
        <dbReference type="EMBL" id="OGG95097.1"/>
    </source>
</evidence>
<evidence type="ECO:0000313" key="4">
    <source>
        <dbReference type="Proteomes" id="UP000178449"/>
    </source>
</evidence>
<dbReference type="InterPro" id="IPR006015">
    <property type="entry name" value="Universal_stress_UspA"/>
</dbReference>
<dbReference type="EMBL" id="MFNE01000026">
    <property type="protein sequence ID" value="OGG95097.1"/>
    <property type="molecule type" value="Genomic_DNA"/>
</dbReference>
<dbReference type="InterPro" id="IPR014729">
    <property type="entry name" value="Rossmann-like_a/b/a_fold"/>
</dbReference>
<accession>A0A1F6GAF6</accession>
<evidence type="ECO:0000259" key="2">
    <source>
        <dbReference type="Pfam" id="PF00582"/>
    </source>
</evidence>
<gene>
    <name evidence="3" type="ORF">A2527_07940</name>
</gene>
<dbReference type="Pfam" id="PF00582">
    <property type="entry name" value="Usp"/>
    <property type="match status" value="2"/>
</dbReference>
<comment type="caution">
    <text evidence="3">The sequence shown here is derived from an EMBL/GenBank/DDBJ whole genome shotgun (WGS) entry which is preliminary data.</text>
</comment>
<dbReference type="Gene3D" id="3.40.50.12370">
    <property type="match status" value="1"/>
</dbReference>
<feature type="domain" description="UspA" evidence="2">
    <location>
        <begin position="199"/>
        <end position="337"/>
    </location>
</feature>
<dbReference type="Gene3D" id="3.40.50.620">
    <property type="entry name" value="HUPs"/>
    <property type="match status" value="1"/>
</dbReference>
<sequence length="339" mass="38555">MGVSSEGNFLPVKIQSNPTRYPILPSFALLLRQAGLAQGSNIFALLATDAIISPRGQCRFSQKGGEMKRQILVPLDSSAVGREVIHLADQWAHLFDAELVFMQVNPVLRDVADQDLLESVILSERVTAPYRAIASYGNPSQEIIEQEKVVDPWIVMMAAHSHSMMARILLGSNTDYVVNQCKSNLFVYKRSLEALKDLILVPVDYSKVNSKVIALADELGQKFGRRLHFVHVFSLPEFAHYNMEHGWQWDQIEIDRQHQEEEEKLNHFIAEQKVKTGYKTELRIGKPYEQVLAVQQKLNAKLIIMAAHEHTRVERFLVGSNTKYLLHHANCSVLVYKDR</sequence>
<dbReference type="PANTHER" id="PTHR46268:SF6">
    <property type="entry name" value="UNIVERSAL STRESS PROTEIN UP12"/>
    <property type="match status" value="1"/>
</dbReference>
<evidence type="ECO:0000256" key="1">
    <source>
        <dbReference type="ARBA" id="ARBA00008791"/>
    </source>
</evidence>
<dbReference type="STRING" id="1817772.A2527_07940"/>
<reference evidence="3 4" key="1">
    <citation type="journal article" date="2016" name="Nat. Commun.">
        <title>Thousands of microbial genomes shed light on interconnected biogeochemical processes in an aquifer system.</title>
        <authorList>
            <person name="Anantharaman K."/>
            <person name="Brown C.T."/>
            <person name="Hug L.A."/>
            <person name="Sharon I."/>
            <person name="Castelle C.J."/>
            <person name="Probst A.J."/>
            <person name="Thomas B.C."/>
            <person name="Singh A."/>
            <person name="Wilkins M.J."/>
            <person name="Karaoz U."/>
            <person name="Brodie E.L."/>
            <person name="Williams K.H."/>
            <person name="Hubbard S.S."/>
            <person name="Banfield J.F."/>
        </authorList>
    </citation>
    <scope>NUCLEOTIDE SEQUENCE [LARGE SCALE GENOMIC DNA]</scope>
</reference>
<dbReference type="PANTHER" id="PTHR46268">
    <property type="entry name" value="STRESS RESPONSE PROTEIN NHAX"/>
    <property type="match status" value="1"/>
</dbReference>
<name>A0A1F6GAF6_9PROT</name>
<proteinExistence type="inferred from homology"/>
<organism evidence="3 4">
    <name type="scientific">Candidatus Lambdaproteobacteria bacterium RIFOXYD2_FULL_50_16</name>
    <dbReference type="NCBI Taxonomy" id="1817772"/>
    <lineage>
        <taxon>Bacteria</taxon>
        <taxon>Pseudomonadati</taxon>
        <taxon>Pseudomonadota</taxon>
        <taxon>Candidatus Lambdaproteobacteria</taxon>
    </lineage>
</organism>
<feature type="domain" description="UspA" evidence="2">
    <location>
        <begin position="69"/>
        <end position="189"/>
    </location>
</feature>
<protein>
    <recommendedName>
        <fullName evidence="2">UspA domain-containing protein</fullName>
    </recommendedName>
</protein>
<dbReference type="CDD" id="cd00293">
    <property type="entry name" value="USP-like"/>
    <property type="match status" value="2"/>
</dbReference>
<dbReference type="InterPro" id="IPR006016">
    <property type="entry name" value="UspA"/>
</dbReference>
<dbReference type="SUPFAM" id="SSF52402">
    <property type="entry name" value="Adenine nucleotide alpha hydrolases-like"/>
    <property type="match status" value="2"/>
</dbReference>
<dbReference type="Proteomes" id="UP000178449">
    <property type="component" value="Unassembled WGS sequence"/>
</dbReference>